<name>A0ABM4GQB1_DROKI</name>
<protein>
    <submittedName>
        <fullName evidence="4 8">Uncharacterized protein isoform X1</fullName>
    </submittedName>
</protein>
<feature type="compositionally biased region" description="Basic and acidic residues" evidence="1">
    <location>
        <begin position="309"/>
        <end position="320"/>
    </location>
</feature>
<dbReference type="GeneID" id="121502099"/>
<evidence type="ECO:0000313" key="5">
    <source>
        <dbReference type="RefSeq" id="XP_041630832.2"/>
    </source>
</evidence>
<dbReference type="RefSeq" id="XP_070144911.1">
    <property type="nucleotide sequence ID" value="XM_070288810.1"/>
</dbReference>
<evidence type="ECO:0000313" key="3">
    <source>
        <dbReference type="RefSeq" id="XP_041630521.2"/>
    </source>
</evidence>
<keyword evidence="2" id="KW-1185">Reference proteome</keyword>
<organism evidence="2 6">
    <name type="scientific">Drosophila kikkawai</name>
    <name type="common">Fruit fly</name>
    <dbReference type="NCBI Taxonomy" id="30033"/>
    <lineage>
        <taxon>Eukaryota</taxon>
        <taxon>Metazoa</taxon>
        <taxon>Ecdysozoa</taxon>
        <taxon>Arthropoda</taxon>
        <taxon>Hexapoda</taxon>
        <taxon>Insecta</taxon>
        <taxon>Pterygota</taxon>
        <taxon>Neoptera</taxon>
        <taxon>Endopterygota</taxon>
        <taxon>Diptera</taxon>
        <taxon>Brachycera</taxon>
        <taxon>Muscomorpha</taxon>
        <taxon>Ephydroidea</taxon>
        <taxon>Drosophilidae</taxon>
        <taxon>Drosophila</taxon>
        <taxon>Sophophora</taxon>
    </lineage>
</organism>
<accession>A0ABM4GQB1</accession>
<sequence length="420" mass="46808">MKHAAAAKATEAEHLPAYLAALDPPGMSIRERHHYRPENNRDPRLNKKTGINNAICSQSTTQTEAQPITQPVEMDNYKGKENKKVRDCTTPQFDPTIIPKVEDTPTKSRGTELERLLLTSPTPFNKSANLLIMQSLQATYNSGGGNGNTRKQLFNDSDDDSESNIPLQQLVSGKRIRGQNLKRLKPLKSANRPYTRRITGAIKTTVSYADKQRRSRSRAPRTSEELDLANPIVYDDNNNNNDSLCSLSLTAGNLPLAHGSDITTNEMRKNKEEDMPCCSSSLNQHAISPTLTNENAITIQAQETQMLRTAEESEQKKNKEPPTVSSRRQRATVPARPTHRGVHLKTKAARAATGSQRKKLSTPKVHHCGCGIGNNDEVMLDNIKKANKAIIKIIESIGKIHRQCRETNDNIEINYLRNPQ</sequence>
<feature type="region of interest" description="Disordered" evidence="1">
    <location>
        <begin position="86"/>
        <end position="105"/>
    </location>
</feature>
<feature type="region of interest" description="Disordered" evidence="1">
    <location>
        <begin position="142"/>
        <end position="167"/>
    </location>
</feature>
<dbReference type="RefSeq" id="XP_070144908.1">
    <property type="nucleotide sequence ID" value="XM_070288807.1"/>
</dbReference>
<evidence type="ECO:0000313" key="9">
    <source>
        <dbReference type="RefSeq" id="XP_070144911.1"/>
    </source>
</evidence>
<dbReference type="Proteomes" id="UP001652661">
    <property type="component" value="Unplaced"/>
</dbReference>
<evidence type="ECO:0000313" key="8">
    <source>
        <dbReference type="RefSeq" id="XP_070144910.1"/>
    </source>
</evidence>
<feature type="region of interest" description="Disordered" evidence="1">
    <location>
        <begin position="307"/>
        <end position="364"/>
    </location>
</feature>
<dbReference type="RefSeq" id="XP_041630832.2">
    <property type="nucleotide sequence ID" value="XM_041774898.2"/>
</dbReference>
<gene>
    <name evidence="5 6" type="primary">LOC121502099</name>
    <name evidence="3 7" type="synonym">LOC121501932</name>
    <name evidence="4 8" type="synonym">LOC121502071</name>
    <name evidence="9" type="synonym">LOC138929365</name>
</gene>
<feature type="region of interest" description="Disordered" evidence="1">
    <location>
        <begin position="201"/>
        <end position="224"/>
    </location>
</feature>
<dbReference type="RefSeq" id="XP_041630521.2">
    <property type="nucleotide sequence ID" value="XM_041774587.2"/>
</dbReference>
<evidence type="ECO:0000313" key="4">
    <source>
        <dbReference type="RefSeq" id="XP_041630735.1"/>
    </source>
</evidence>
<reference evidence="3 4" key="1">
    <citation type="submission" date="2025-05" db="UniProtKB">
        <authorList>
            <consortium name="RefSeq"/>
        </authorList>
    </citation>
    <scope>IDENTIFICATION</scope>
    <source>
        <strain evidence="3 4">14028-0561.14</strain>
        <tissue evidence="3 4">Whole fly</tissue>
    </source>
</reference>
<dbReference type="RefSeq" id="XP_041630735.1">
    <property type="nucleotide sequence ID" value="XM_041774801.2"/>
</dbReference>
<proteinExistence type="predicted"/>
<dbReference type="RefSeq" id="XP_070144904.1">
    <property type="nucleotide sequence ID" value="XM_070288803.1"/>
</dbReference>
<dbReference type="RefSeq" id="XP_070144910.1">
    <property type="nucleotide sequence ID" value="XM_070288809.1"/>
</dbReference>
<evidence type="ECO:0000313" key="7">
    <source>
        <dbReference type="RefSeq" id="XP_070144908.1"/>
    </source>
</evidence>
<evidence type="ECO:0000313" key="6">
    <source>
        <dbReference type="RefSeq" id="XP_070144904.1"/>
    </source>
</evidence>
<feature type="compositionally biased region" description="Basic residues" evidence="1">
    <location>
        <begin position="337"/>
        <end position="348"/>
    </location>
</feature>
<evidence type="ECO:0000256" key="1">
    <source>
        <dbReference type="SAM" id="MobiDB-lite"/>
    </source>
</evidence>
<evidence type="ECO:0000313" key="2">
    <source>
        <dbReference type="Proteomes" id="UP001652661"/>
    </source>
</evidence>